<gene>
    <name evidence="1" type="ordered locus">Sinac_1967</name>
</gene>
<protein>
    <submittedName>
        <fullName evidence="1">Uncharacterized protein</fullName>
    </submittedName>
</protein>
<proteinExistence type="predicted"/>
<dbReference type="HOGENOM" id="CLU_1905354_0_0_0"/>
<dbReference type="KEGG" id="saci:Sinac_1967"/>
<dbReference type="AlphaFoldDB" id="L0DBU2"/>
<dbReference type="RefSeq" id="WP_015245492.1">
    <property type="nucleotide sequence ID" value="NC_019892.1"/>
</dbReference>
<evidence type="ECO:0000313" key="2">
    <source>
        <dbReference type="Proteomes" id="UP000010798"/>
    </source>
</evidence>
<evidence type="ECO:0000313" key="1">
    <source>
        <dbReference type="EMBL" id="AGA26325.1"/>
    </source>
</evidence>
<accession>L0DBU2</accession>
<dbReference type="Proteomes" id="UP000010798">
    <property type="component" value="Chromosome"/>
</dbReference>
<organism evidence="1 2">
    <name type="scientific">Singulisphaera acidiphila (strain ATCC BAA-1392 / DSM 18658 / VKM B-2454 / MOB10)</name>
    <dbReference type="NCBI Taxonomy" id="886293"/>
    <lineage>
        <taxon>Bacteria</taxon>
        <taxon>Pseudomonadati</taxon>
        <taxon>Planctomycetota</taxon>
        <taxon>Planctomycetia</taxon>
        <taxon>Isosphaerales</taxon>
        <taxon>Isosphaeraceae</taxon>
        <taxon>Singulisphaera</taxon>
    </lineage>
</organism>
<name>L0DBU2_SINAD</name>
<keyword evidence="2" id="KW-1185">Reference proteome</keyword>
<sequence>MTFATDEDTAGFDLLERIAAALRDELGIAIEEQPGLRDPSQASQVNRAFLITSRCILKAIAASDVDRPVYLHGTLFRLVRRRLVTGGLAEDQVEFLLGLEAGHIDWLAYFLLAPWQEIERVIREEYPGNPLAK</sequence>
<dbReference type="EMBL" id="CP003364">
    <property type="protein sequence ID" value="AGA26325.1"/>
    <property type="molecule type" value="Genomic_DNA"/>
</dbReference>
<reference evidence="1 2" key="1">
    <citation type="submission" date="2012-02" db="EMBL/GenBank/DDBJ databases">
        <title>Complete sequence of chromosome of Singulisphaera acidiphila DSM 18658.</title>
        <authorList>
            <consortium name="US DOE Joint Genome Institute (JGI-PGF)"/>
            <person name="Lucas S."/>
            <person name="Copeland A."/>
            <person name="Lapidus A."/>
            <person name="Glavina del Rio T."/>
            <person name="Dalin E."/>
            <person name="Tice H."/>
            <person name="Bruce D."/>
            <person name="Goodwin L."/>
            <person name="Pitluck S."/>
            <person name="Peters L."/>
            <person name="Ovchinnikova G."/>
            <person name="Chertkov O."/>
            <person name="Kyrpides N."/>
            <person name="Mavromatis K."/>
            <person name="Ivanova N."/>
            <person name="Brettin T."/>
            <person name="Detter J.C."/>
            <person name="Han C."/>
            <person name="Larimer F."/>
            <person name="Land M."/>
            <person name="Hauser L."/>
            <person name="Markowitz V."/>
            <person name="Cheng J.-F."/>
            <person name="Hugenholtz P."/>
            <person name="Woyke T."/>
            <person name="Wu D."/>
            <person name="Tindall B."/>
            <person name="Pomrenke H."/>
            <person name="Brambilla E."/>
            <person name="Klenk H.-P."/>
            <person name="Eisen J.A."/>
        </authorList>
    </citation>
    <scope>NUCLEOTIDE SEQUENCE [LARGE SCALE GENOMIC DNA]</scope>
    <source>
        <strain evidence="2">ATCC BAA-1392 / DSM 18658 / VKM B-2454 / MOB10</strain>
    </source>
</reference>